<dbReference type="EMBL" id="JASZYV010000001">
    <property type="protein sequence ID" value="MDM0044435.1"/>
    <property type="molecule type" value="Genomic_DNA"/>
</dbReference>
<protein>
    <submittedName>
        <fullName evidence="1">Uncharacterized protein</fullName>
    </submittedName>
</protein>
<dbReference type="Proteomes" id="UP001174908">
    <property type="component" value="Unassembled WGS sequence"/>
</dbReference>
<evidence type="ECO:0000313" key="2">
    <source>
        <dbReference type="Proteomes" id="UP001174908"/>
    </source>
</evidence>
<name>A0ABT7N987_9BURK</name>
<keyword evidence="2" id="KW-1185">Reference proteome</keyword>
<evidence type="ECO:0000313" key="1">
    <source>
        <dbReference type="EMBL" id="MDM0044435.1"/>
    </source>
</evidence>
<accession>A0ABT7N987</accession>
<comment type="caution">
    <text evidence="1">The sequence shown here is derived from an EMBL/GenBank/DDBJ whole genome shotgun (WGS) entry which is preliminary data.</text>
</comment>
<dbReference type="RefSeq" id="WP_286659473.1">
    <property type="nucleotide sequence ID" value="NZ_JASZYV010000001.1"/>
</dbReference>
<organism evidence="1 2">
    <name type="scientific">Variovorax dokdonensis</name>
    <dbReference type="NCBI Taxonomy" id="344883"/>
    <lineage>
        <taxon>Bacteria</taxon>
        <taxon>Pseudomonadati</taxon>
        <taxon>Pseudomonadota</taxon>
        <taxon>Betaproteobacteria</taxon>
        <taxon>Burkholderiales</taxon>
        <taxon>Comamonadaceae</taxon>
        <taxon>Variovorax</taxon>
    </lineage>
</organism>
<proteinExistence type="predicted"/>
<gene>
    <name evidence="1" type="ORF">QTH91_08095</name>
</gene>
<sequence length="208" mass="23757">MASEIDMSRLDITRQNVAVEKVLAQTTNPRHRYLLQAYLRHRYLESAGRWQEILAPELTVDKPFYRFNLAGRAPFTLEGKEQVGMLYGHWTATNQCIFYVEDEQVAVGDHMVVGRGIGYQQTLGSELAAEGLDVDPTAMYLKKSQIMMLWPYDDQCRLLGEDVWEFDTAQAALYKLDPADVLTAAQSRKLLDPYIKPLPPFDDSLLPR</sequence>
<reference evidence="1" key="1">
    <citation type="submission" date="2023-06" db="EMBL/GenBank/DDBJ databases">
        <authorList>
            <person name="Jiang Y."/>
            <person name="Liu Q."/>
        </authorList>
    </citation>
    <scope>NUCLEOTIDE SEQUENCE</scope>
    <source>
        <strain evidence="1">CGMCC 1.12089</strain>
    </source>
</reference>